<dbReference type="PANTHER" id="PTHR30572">
    <property type="entry name" value="MEMBRANE COMPONENT OF TRANSPORTER-RELATED"/>
    <property type="match status" value="1"/>
</dbReference>
<evidence type="ECO:0000313" key="9">
    <source>
        <dbReference type="EMBL" id="GFH63274.1"/>
    </source>
</evidence>
<dbReference type="GO" id="GO:0022857">
    <property type="term" value="F:transmembrane transporter activity"/>
    <property type="evidence" value="ECO:0007669"/>
    <property type="project" value="TreeGrafter"/>
</dbReference>
<feature type="transmembrane region" description="Helical" evidence="7">
    <location>
        <begin position="354"/>
        <end position="376"/>
    </location>
</feature>
<keyword evidence="3 7" id="KW-0812">Transmembrane</keyword>
<comment type="caution">
    <text evidence="9">The sequence shown here is derived from an EMBL/GenBank/DDBJ whole genome shotgun (WGS) entry which is preliminary data.</text>
</comment>
<comment type="similarity">
    <text evidence="6">Belongs to the ABC-4 integral membrane protein family.</text>
</comment>
<dbReference type="Pfam" id="PF02687">
    <property type="entry name" value="FtsX"/>
    <property type="match status" value="1"/>
</dbReference>
<evidence type="ECO:0000256" key="1">
    <source>
        <dbReference type="ARBA" id="ARBA00004651"/>
    </source>
</evidence>
<dbReference type="GO" id="GO:0005886">
    <property type="term" value="C:plasma membrane"/>
    <property type="evidence" value="ECO:0007669"/>
    <property type="project" value="UniProtKB-SubCell"/>
</dbReference>
<dbReference type="Proteomes" id="UP000505077">
    <property type="component" value="Unassembled WGS sequence"/>
</dbReference>
<evidence type="ECO:0000259" key="8">
    <source>
        <dbReference type="Pfam" id="PF02687"/>
    </source>
</evidence>
<dbReference type="InterPro" id="IPR003838">
    <property type="entry name" value="ABC3_permease_C"/>
</dbReference>
<keyword evidence="2" id="KW-1003">Cell membrane</keyword>
<evidence type="ECO:0000256" key="7">
    <source>
        <dbReference type="SAM" id="Phobius"/>
    </source>
</evidence>
<comment type="subcellular location">
    <subcellularLocation>
        <location evidence="1">Cell membrane</location>
        <topology evidence="1">Multi-pass membrane protein</topology>
    </subcellularLocation>
</comment>
<evidence type="ECO:0000256" key="4">
    <source>
        <dbReference type="ARBA" id="ARBA00022989"/>
    </source>
</evidence>
<accession>A0A6L2R6Z9</accession>
<proteinExistence type="inferred from homology"/>
<evidence type="ECO:0000256" key="2">
    <source>
        <dbReference type="ARBA" id="ARBA00022475"/>
    </source>
</evidence>
<gene>
    <name evidence="9" type="ORF">ZNDK_1045</name>
</gene>
<evidence type="ECO:0000256" key="5">
    <source>
        <dbReference type="ARBA" id="ARBA00023136"/>
    </source>
</evidence>
<feature type="transmembrane region" description="Helical" evidence="7">
    <location>
        <begin position="396"/>
        <end position="417"/>
    </location>
</feature>
<dbReference type="InterPro" id="IPR050250">
    <property type="entry name" value="Macrolide_Exporter_MacB"/>
</dbReference>
<dbReference type="EMBL" id="BLLL01000012">
    <property type="protein sequence ID" value="GFH63274.1"/>
    <property type="molecule type" value="Genomic_DNA"/>
</dbReference>
<reference evidence="9 10" key="1">
    <citation type="journal article" date="2020" name="ISME J.">
        <title>Parallel Reductive Genome Evolution in Desulfovibrio Ectosymbionts Independently Acquired by Trichonympha Protists in the Termite Gut.</title>
        <authorList>
            <person name="Takeuchi M."/>
            <person name="Kuwahara H."/>
            <person name="Murakami T."/>
            <person name="Takahashi K."/>
            <person name="Kajitani R."/>
            <person name="Toyoda A."/>
            <person name="Itoh T."/>
            <person name="Ohkuma M."/>
            <person name="Hongoh Y."/>
        </authorList>
    </citation>
    <scope>NUCLEOTIDE SEQUENCE [LARGE SCALE GENOMIC DNA]</scope>
    <source>
        <strain evidence="9">ZnDsv-02</strain>
    </source>
</reference>
<name>A0A6L2R6Z9_9BACT</name>
<keyword evidence="5 7" id="KW-0472">Membrane</keyword>
<feature type="transmembrane region" description="Helical" evidence="7">
    <location>
        <begin position="307"/>
        <end position="333"/>
    </location>
</feature>
<evidence type="ECO:0000256" key="6">
    <source>
        <dbReference type="ARBA" id="ARBA00038076"/>
    </source>
</evidence>
<organism evidence="9 10">
    <name type="scientific">Candidatus Desulfovibrio kirbyi</name>
    <dbReference type="NCBI Taxonomy" id="2696086"/>
    <lineage>
        <taxon>Bacteria</taxon>
        <taxon>Pseudomonadati</taxon>
        <taxon>Thermodesulfobacteriota</taxon>
        <taxon>Desulfovibrionia</taxon>
        <taxon>Desulfovibrionales</taxon>
        <taxon>Desulfovibrionaceae</taxon>
        <taxon>Desulfovibrio</taxon>
    </lineage>
</organism>
<protein>
    <submittedName>
        <fullName evidence="9">ABC efflux transporter permease</fullName>
    </submittedName>
</protein>
<evidence type="ECO:0000313" key="10">
    <source>
        <dbReference type="Proteomes" id="UP000505077"/>
    </source>
</evidence>
<evidence type="ECO:0000256" key="3">
    <source>
        <dbReference type="ARBA" id="ARBA00022692"/>
    </source>
</evidence>
<dbReference type="AlphaFoldDB" id="A0A6L2R6Z9"/>
<feature type="domain" description="ABC3 transporter permease C-terminal" evidence="8">
    <location>
        <begin position="312"/>
        <end position="423"/>
    </location>
</feature>
<sequence>MFLRMVIGAVTRQKRKLLMMAGAMALGISLATAMLNVMLDVGDKINQELKTYGANIMVTPRGASFLGDLYGIEEGAGVSNRYLAEDELPKIKTIFWAFNIVDFTPWLDARVSVNGSEAGVPILGAWFRKHLDLPTGESVDTGIINLRSWWDVRQGWLKDDDMSGIMVGGAYAATHGIHQGDALTLSVRHTSGGERTARVVVRSIFYSGDREDDGLLAPLALVQRLTGLEGKVRRVEVSALTTPENELARRAAQNPRTLSRQAWEVWYCTAYVSAIAFQIEEALTDARAKPVLQVAEAEGAILQKTQLLMLLLTCMSLACSALAISNLVTANVMERGTEIGLLKALGATDSQISLVILAEMLIATFLGGAFGYAAGLGLASVIGHSVFGSAVSAKGLVVPIVALLILLVTLGGSIPAIRMLLRLRPTDVLHGRGAS</sequence>
<keyword evidence="4 7" id="KW-1133">Transmembrane helix</keyword>
<dbReference type="PANTHER" id="PTHR30572:SF4">
    <property type="entry name" value="ABC TRANSPORTER PERMEASE YTRF"/>
    <property type="match status" value="1"/>
</dbReference>